<gene>
    <name evidence="2" type="ORF">METZ01_LOCUS30085</name>
</gene>
<dbReference type="EMBL" id="UINC01001308">
    <property type="protein sequence ID" value="SUZ77231.1"/>
    <property type="molecule type" value="Genomic_DNA"/>
</dbReference>
<organism evidence="2">
    <name type="scientific">marine metagenome</name>
    <dbReference type="NCBI Taxonomy" id="408172"/>
    <lineage>
        <taxon>unclassified sequences</taxon>
        <taxon>metagenomes</taxon>
        <taxon>ecological metagenomes</taxon>
    </lineage>
</organism>
<dbReference type="AlphaFoldDB" id="A0A381QD26"/>
<sequence length="276" mass="30525">MKTAGVGFAGVTASWPSTVQAARSELQALPEPIRLGVASYSLRNLSRAEAITGIQMLDTPYVNIKSFHQAYDSTREQLIAGRRVYEDAGLQIVGGGTITLAKDDDDDIRQYFEYAQLSGMPLMVIAPIPEAMPRVERFVKQFDIQVAIHNHGPEDPHFPSPLDALRVIKGMDSRVGLCVDAGHTVRTGEDIIETLAEAGDRVLDMHMKDLRDLSDRDSQCIVGQGGMPIRGIFRQLQRMHYGGYVNLEYEIDAENPLPGMRESFAYMRGVLAGMNE</sequence>
<proteinExistence type="predicted"/>
<dbReference type="PANTHER" id="PTHR12110:SF41">
    <property type="entry name" value="INOSOSE DEHYDRATASE"/>
    <property type="match status" value="1"/>
</dbReference>
<dbReference type="PANTHER" id="PTHR12110">
    <property type="entry name" value="HYDROXYPYRUVATE ISOMERASE"/>
    <property type="match status" value="1"/>
</dbReference>
<evidence type="ECO:0000259" key="1">
    <source>
        <dbReference type="Pfam" id="PF01261"/>
    </source>
</evidence>
<dbReference type="Pfam" id="PF01261">
    <property type="entry name" value="AP_endonuc_2"/>
    <property type="match status" value="1"/>
</dbReference>
<dbReference type="InterPro" id="IPR013022">
    <property type="entry name" value="Xyl_isomerase-like_TIM-brl"/>
</dbReference>
<evidence type="ECO:0000313" key="2">
    <source>
        <dbReference type="EMBL" id="SUZ77231.1"/>
    </source>
</evidence>
<dbReference type="Gene3D" id="3.20.20.150">
    <property type="entry name" value="Divalent-metal-dependent TIM barrel enzymes"/>
    <property type="match status" value="1"/>
</dbReference>
<reference evidence="2" key="1">
    <citation type="submission" date="2018-05" db="EMBL/GenBank/DDBJ databases">
        <authorList>
            <person name="Lanie J.A."/>
            <person name="Ng W.-L."/>
            <person name="Kazmierczak K.M."/>
            <person name="Andrzejewski T.M."/>
            <person name="Davidsen T.M."/>
            <person name="Wayne K.J."/>
            <person name="Tettelin H."/>
            <person name="Glass J.I."/>
            <person name="Rusch D."/>
            <person name="Podicherti R."/>
            <person name="Tsui H.-C.T."/>
            <person name="Winkler M.E."/>
        </authorList>
    </citation>
    <scope>NUCLEOTIDE SEQUENCE</scope>
</reference>
<dbReference type="SUPFAM" id="SSF51658">
    <property type="entry name" value="Xylose isomerase-like"/>
    <property type="match status" value="1"/>
</dbReference>
<protein>
    <recommendedName>
        <fullName evidence="1">Xylose isomerase-like TIM barrel domain-containing protein</fullName>
    </recommendedName>
</protein>
<feature type="domain" description="Xylose isomerase-like TIM barrel" evidence="1">
    <location>
        <begin position="135"/>
        <end position="268"/>
    </location>
</feature>
<dbReference type="InterPro" id="IPR050312">
    <property type="entry name" value="IolE/XylAMocC-like"/>
</dbReference>
<dbReference type="InterPro" id="IPR036237">
    <property type="entry name" value="Xyl_isomerase-like_sf"/>
</dbReference>
<accession>A0A381QD26</accession>
<name>A0A381QD26_9ZZZZ</name>